<evidence type="ECO:0000256" key="4">
    <source>
        <dbReference type="ARBA" id="ARBA00023136"/>
    </source>
</evidence>
<name>A0A432CHY4_9FLAO</name>
<accession>A0A432CHY4</accession>
<keyword evidence="3" id="KW-0732">Signal</keyword>
<evidence type="ECO:0000259" key="7">
    <source>
        <dbReference type="Pfam" id="PF14322"/>
    </source>
</evidence>
<evidence type="ECO:0000256" key="3">
    <source>
        <dbReference type="ARBA" id="ARBA00022729"/>
    </source>
</evidence>
<keyword evidence="9" id="KW-1185">Reference proteome</keyword>
<dbReference type="SUPFAM" id="SSF48452">
    <property type="entry name" value="TPR-like"/>
    <property type="match status" value="1"/>
</dbReference>
<dbReference type="InterPro" id="IPR033985">
    <property type="entry name" value="SusD-like_N"/>
</dbReference>
<reference evidence="8 9" key="1">
    <citation type="submission" date="2018-12" db="EMBL/GenBank/DDBJ databases">
        <title>Flavobacterium sp. nov., isolated from glacier ice.</title>
        <authorList>
            <person name="Liu Q."/>
            <person name="Xin Y.-H."/>
        </authorList>
    </citation>
    <scope>NUCLEOTIDE SEQUENCE [LARGE SCALE GENOMIC DNA]</scope>
    <source>
        <strain evidence="8 9">RB1N8</strain>
    </source>
</reference>
<dbReference type="Proteomes" id="UP000280825">
    <property type="component" value="Unassembled WGS sequence"/>
</dbReference>
<dbReference type="Pfam" id="PF14322">
    <property type="entry name" value="SusD-like_3"/>
    <property type="match status" value="1"/>
</dbReference>
<sequence>MKSITTFLIIFLSCLTGCDSFVDVDTPDSQLTGNSVFEDRNTANAAMAGIYSKLRDSGVLSGQTLGTSYTLGLYADELTYYSSATNPEFTNTMLGSSPVSASVWNESYKQIYGANAIIEGVHNAVSLAINDRNQFKGEALFVRALVHFYLTNMYGDIPYVTTTDYNVNRLVSRTPVEEVYQHIISDLNEAIALLPEEYVSAERVRANKATAHALLARAYLYHGDWAEASNEASAVINNPLYIWETDLDNIFLKSSTTTIWQFMPKLEGNNADEGSLFIFLTGPPPLIALTANFVTSFEAGDQRKEHWIVSVTNGTEKWFHSYKYKQNSNTGSSLEYSVVFRLAEQYLIRAEARAMQGELITAKEDLNKIRHLAGLGDTDAATGIEIAAAVLTERRHELFTEYGHRFFDLKRTNNLDSVLSLSKIGWDHNDMFWPIPNNELLANPNLHPQNPGY</sequence>
<evidence type="ECO:0000256" key="2">
    <source>
        <dbReference type="ARBA" id="ARBA00006275"/>
    </source>
</evidence>
<evidence type="ECO:0000313" key="8">
    <source>
        <dbReference type="EMBL" id="RTZ02740.1"/>
    </source>
</evidence>
<comment type="caution">
    <text evidence="8">The sequence shown here is derived from an EMBL/GenBank/DDBJ whole genome shotgun (WGS) entry which is preliminary data.</text>
</comment>
<proteinExistence type="inferred from homology"/>
<dbReference type="InterPro" id="IPR011990">
    <property type="entry name" value="TPR-like_helical_dom_sf"/>
</dbReference>
<feature type="domain" description="RagB/SusD" evidence="6">
    <location>
        <begin position="315"/>
        <end position="453"/>
    </location>
</feature>
<dbReference type="AlphaFoldDB" id="A0A432CHY4"/>
<organism evidence="8 9">
    <name type="scientific">Flavobacterium bomense</name>
    <dbReference type="NCBI Taxonomy" id="2497483"/>
    <lineage>
        <taxon>Bacteria</taxon>
        <taxon>Pseudomonadati</taxon>
        <taxon>Bacteroidota</taxon>
        <taxon>Flavobacteriia</taxon>
        <taxon>Flavobacteriales</taxon>
        <taxon>Flavobacteriaceae</taxon>
        <taxon>Flavobacterium</taxon>
    </lineage>
</organism>
<gene>
    <name evidence="8" type="ORF">EKL98_12840</name>
</gene>
<protein>
    <submittedName>
        <fullName evidence="8">RagB/SusD family nutrient uptake outer membrane protein</fullName>
    </submittedName>
</protein>
<comment type="similarity">
    <text evidence="2">Belongs to the SusD family.</text>
</comment>
<dbReference type="Gene3D" id="1.25.40.390">
    <property type="match status" value="1"/>
</dbReference>
<feature type="domain" description="SusD-like N-terminal" evidence="7">
    <location>
        <begin position="98"/>
        <end position="220"/>
    </location>
</feature>
<keyword evidence="4" id="KW-0472">Membrane</keyword>
<dbReference type="InterPro" id="IPR012944">
    <property type="entry name" value="SusD_RagB_dom"/>
</dbReference>
<dbReference type="RefSeq" id="WP_126562811.1">
    <property type="nucleotide sequence ID" value="NZ_RYDJ01000016.1"/>
</dbReference>
<evidence type="ECO:0000313" key="9">
    <source>
        <dbReference type="Proteomes" id="UP000280825"/>
    </source>
</evidence>
<dbReference type="GO" id="GO:0009279">
    <property type="term" value="C:cell outer membrane"/>
    <property type="evidence" value="ECO:0007669"/>
    <property type="project" value="UniProtKB-SubCell"/>
</dbReference>
<dbReference type="Pfam" id="PF07980">
    <property type="entry name" value="SusD_RagB"/>
    <property type="match status" value="1"/>
</dbReference>
<dbReference type="EMBL" id="RYDJ01000016">
    <property type="protein sequence ID" value="RTZ02740.1"/>
    <property type="molecule type" value="Genomic_DNA"/>
</dbReference>
<evidence type="ECO:0000259" key="6">
    <source>
        <dbReference type="Pfam" id="PF07980"/>
    </source>
</evidence>
<evidence type="ECO:0000256" key="5">
    <source>
        <dbReference type="ARBA" id="ARBA00023237"/>
    </source>
</evidence>
<comment type="subcellular location">
    <subcellularLocation>
        <location evidence="1">Cell outer membrane</location>
    </subcellularLocation>
</comment>
<evidence type="ECO:0000256" key="1">
    <source>
        <dbReference type="ARBA" id="ARBA00004442"/>
    </source>
</evidence>
<dbReference type="CDD" id="cd08977">
    <property type="entry name" value="SusD"/>
    <property type="match status" value="1"/>
</dbReference>
<keyword evidence="5" id="KW-0998">Cell outer membrane</keyword>